<evidence type="ECO:0000313" key="4">
    <source>
        <dbReference type="Proteomes" id="UP000663920"/>
    </source>
</evidence>
<dbReference type="RefSeq" id="WP_208076709.1">
    <property type="nucleotide sequence ID" value="NZ_CP071869.1"/>
</dbReference>
<proteinExistence type="predicted"/>
<feature type="transmembrane region" description="Helical" evidence="2">
    <location>
        <begin position="146"/>
        <end position="168"/>
    </location>
</feature>
<feature type="coiled-coil region" evidence="1">
    <location>
        <begin position="96"/>
        <end position="133"/>
    </location>
</feature>
<feature type="transmembrane region" description="Helical" evidence="2">
    <location>
        <begin position="206"/>
        <end position="224"/>
    </location>
</feature>
<keyword evidence="2" id="KW-1133">Transmembrane helix</keyword>
<evidence type="ECO:0000256" key="1">
    <source>
        <dbReference type="SAM" id="Coils"/>
    </source>
</evidence>
<feature type="coiled-coil region" evidence="1">
    <location>
        <begin position="287"/>
        <end position="328"/>
    </location>
</feature>
<evidence type="ECO:0000313" key="3">
    <source>
        <dbReference type="EMBL" id="QTE21114.1"/>
    </source>
</evidence>
<reference evidence="3 4" key="1">
    <citation type="submission" date="2021-03" db="EMBL/GenBank/DDBJ databases">
        <title>Complete genome of Polaribacter_sp.SM13.</title>
        <authorList>
            <person name="Jeong S.W."/>
            <person name="Bae J.W."/>
        </authorList>
    </citation>
    <scope>NUCLEOTIDE SEQUENCE [LARGE SCALE GENOMIC DNA]</scope>
    <source>
        <strain evidence="3 4">SM13</strain>
    </source>
</reference>
<accession>A0A975CM31</accession>
<organism evidence="3 4">
    <name type="scientific">Polaribacter cellanae</name>
    <dbReference type="NCBI Taxonomy" id="2818493"/>
    <lineage>
        <taxon>Bacteria</taxon>
        <taxon>Pseudomonadati</taxon>
        <taxon>Bacteroidota</taxon>
        <taxon>Flavobacteriia</taxon>
        <taxon>Flavobacteriales</taxon>
        <taxon>Flavobacteriaceae</taxon>
    </lineage>
</organism>
<dbReference type="Proteomes" id="UP000663920">
    <property type="component" value="Chromosome"/>
</dbReference>
<dbReference type="EMBL" id="CP071869">
    <property type="protein sequence ID" value="QTE21114.1"/>
    <property type="molecule type" value="Genomic_DNA"/>
</dbReference>
<sequence length="370" mass="42615">MKLLSKKAEKKNGNKTTEVLSFMFQKEQLEKELHQEHEAIKNEISIPLAKDLGAMNKPEADCDVDVYTKVIRASYAKMIAKAKKEIGPEIESYHIVSEREIAKEKKEALNKELEKKEKELRIKERQLEECDNSLIKKDRRYKYIRIFLLFICLVDVAISSVALMAMGYNMLTSYIVGIGIGGAIFFVSEQIQNIASKGKNSFQKRLILGSTFLFAFLLFYVLGMFRATQFSSGVLSNSEGVKPIYFACLNLFFFAASVITVFQKKLSPVEQKIIDKWKIVKGEVEILTRAVNRLKQEKETIRLVQSQSELARQKIQLYAQDLQELIQRLFEESQHTFYSTNAIHRSDGKTPLFFKQPIQQLPSFYKGFNL</sequence>
<keyword evidence="4" id="KW-1185">Reference proteome</keyword>
<keyword evidence="2" id="KW-0472">Membrane</keyword>
<protein>
    <submittedName>
        <fullName evidence="3">Uncharacterized protein</fullName>
    </submittedName>
</protein>
<keyword evidence="1" id="KW-0175">Coiled coil</keyword>
<feature type="transmembrane region" description="Helical" evidence="2">
    <location>
        <begin position="174"/>
        <end position="194"/>
    </location>
</feature>
<dbReference type="AlphaFoldDB" id="A0A975CM31"/>
<feature type="transmembrane region" description="Helical" evidence="2">
    <location>
        <begin position="244"/>
        <end position="262"/>
    </location>
</feature>
<name>A0A975CM31_9FLAO</name>
<gene>
    <name evidence="3" type="ORF">J3359_09650</name>
</gene>
<dbReference type="KEGG" id="pcea:J3359_09650"/>
<evidence type="ECO:0000256" key="2">
    <source>
        <dbReference type="SAM" id="Phobius"/>
    </source>
</evidence>
<keyword evidence="2" id="KW-0812">Transmembrane</keyword>